<evidence type="ECO:0000256" key="7">
    <source>
        <dbReference type="ARBA" id="ARBA00023136"/>
    </source>
</evidence>
<keyword evidence="6 11" id="KW-0378">Hydrolase</keyword>
<dbReference type="MEROPS" id="A01.013"/>
<dbReference type="RefSeq" id="XP_007407473.1">
    <property type="nucleotide sequence ID" value="XM_007407411.1"/>
</dbReference>
<evidence type="ECO:0000259" key="12">
    <source>
        <dbReference type="PROSITE" id="PS51767"/>
    </source>
</evidence>
<reference evidence="14" key="1">
    <citation type="journal article" date="2011" name="Proc. Natl. Acad. Sci. U.S.A.">
        <title>Obligate biotrophy features unraveled by the genomic analysis of rust fungi.</title>
        <authorList>
            <person name="Duplessis S."/>
            <person name="Cuomo C.A."/>
            <person name="Lin Y.-C."/>
            <person name="Aerts A."/>
            <person name="Tisserant E."/>
            <person name="Veneault-Fourrey C."/>
            <person name="Joly D.L."/>
            <person name="Hacquard S."/>
            <person name="Amselem J."/>
            <person name="Cantarel B.L."/>
            <person name="Chiu R."/>
            <person name="Coutinho P.M."/>
            <person name="Feau N."/>
            <person name="Field M."/>
            <person name="Frey P."/>
            <person name="Gelhaye E."/>
            <person name="Goldberg J."/>
            <person name="Grabherr M.G."/>
            <person name="Kodira C.D."/>
            <person name="Kohler A."/>
            <person name="Kuees U."/>
            <person name="Lindquist E.A."/>
            <person name="Lucas S.M."/>
            <person name="Mago R."/>
            <person name="Mauceli E."/>
            <person name="Morin E."/>
            <person name="Murat C."/>
            <person name="Pangilinan J.L."/>
            <person name="Park R."/>
            <person name="Pearson M."/>
            <person name="Quesneville H."/>
            <person name="Rouhier N."/>
            <person name="Sakthikumar S."/>
            <person name="Salamov A.A."/>
            <person name="Schmutz J."/>
            <person name="Selles B."/>
            <person name="Shapiro H."/>
            <person name="Tanguay P."/>
            <person name="Tuskan G.A."/>
            <person name="Henrissat B."/>
            <person name="Van de Peer Y."/>
            <person name="Rouze P."/>
            <person name="Ellis J.G."/>
            <person name="Dodds P.N."/>
            <person name="Schein J.E."/>
            <person name="Zhong S."/>
            <person name="Hamelin R.C."/>
            <person name="Grigoriev I.V."/>
            <person name="Szabo L.J."/>
            <person name="Martin F."/>
        </authorList>
    </citation>
    <scope>NUCLEOTIDE SEQUENCE [LARGE SCALE GENOMIC DNA]</scope>
    <source>
        <strain evidence="14">98AG31 / pathotype 3-4-7</strain>
    </source>
</reference>
<dbReference type="InterPro" id="IPR021109">
    <property type="entry name" value="Peptidase_aspartic_dom_sf"/>
</dbReference>
<evidence type="ECO:0000256" key="1">
    <source>
        <dbReference type="ARBA" id="ARBA00004236"/>
    </source>
</evidence>
<keyword evidence="9" id="KW-0449">Lipoprotein</keyword>
<keyword evidence="5 11" id="KW-0064">Aspartyl protease</keyword>
<dbReference type="PROSITE" id="PS51767">
    <property type="entry name" value="PEPTIDASE_A1"/>
    <property type="match status" value="1"/>
</dbReference>
<evidence type="ECO:0000256" key="6">
    <source>
        <dbReference type="ARBA" id="ARBA00022801"/>
    </source>
</evidence>
<evidence type="ECO:0000256" key="3">
    <source>
        <dbReference type="ARBA" id="ARBA00022475"/>
    </source>
</evidence>
<evidence type="ECO:0000256" key="10">
    <source>
        <dbReference type="PIRSR" id="PIRSR601461-1"/>
    </source>
</evidence>
<evidence type="ECO:0000256" key="5">
    <source>
        <dbReference type="ARBA" id="ARBA00022750"/>
    </source>
</evidence>
<dbReference type="InterPro" id="IPR001461">
    <property type="entry name" value="Aspartic_peptidase_A1"/>
</dbReference>
<dbReference type="FunFam" id="2.40.70.10:FF:000060">
    <property type="entry name" value="Aspartic-type endopeptidase ctsD"/>
    <property type="match status" value="1"/>
</dbReference>
<evidence type="ECO:0000256" key="9">
    <source>
        <dbReference type="ARBA" id="ARBA00023288"/>
    </source>
</evidence>
<keyword evidence="4 11" id="KW-0645">Protease</keyword>
<dbReference type="InterPro" id="IPR033121">
    <property type="entry name" value="PEPTIDASE_A1"/>
</dbReference>
<dbReference type="PRINTS" id="PR00792">
    <property type="entry name" value="PEPSIN"/>
</dbReference>
<dbReference type="GeneID" id="18927402"/>
<name>F4REK6_MELLP</name>
<dbReference type="Pfam" id="PF00026">
    <property type="entry name" value="Asp"/>
    <property type="match status" value="1"/>
</dbReference>
<dbReference type="SUPFAM" id="SSF50630">
    <property type="entry name" value="Acid proteases"/>
    <property type="match status" value="1"/>
</dbReference>
<feature type="active site" evidence="10">
    <location>
        <position position="271"/>
    </location>
</feature>
<evidence type="ECO:0000256" key="2">
    <source>
        <dbReference type="ARBA" id="ARBA00007447"/>
    </source>
</evidence>
<comment type="subcellular location">
    <subcellularLocation>
        <location evidence="1">Cell membrane</location>
    </subcellularLocation>
</comment>
<dbReference type="OrthoDB" id="2747330at2759"/>
<dbReference type="InterPro" id="IPR034164">
    <property type="entry name" value="Pepsin-like_dom"/>
</dbReference>
<dbReference type="Proteomes" id="UP000001072">
    <property type="component" value="Unassembled WGS sequence"/>
</dbReference>
<organism evidence="14">
    <name type="scientific">Melampsora larici-populina (strain 98AG31 / pathotype 3-4-7)</name>
    <name type="common">Poplar leaf rust fungus</name>
    <dbReference type="NCBI Taxonomy" id="747676"/>
    <lineage>
        <taxon>Eukaryota</taxon>
        <taxon>Fungi</taxon>
        <taxon>Dikarya</taxon>
        <taxon>Basidiomycota</taxon>
        <taxon>Pucciniomycotina</taxon>
        <taxon>Pucciniomycetes</taxon>
        <taxon>Pucciniales</taxon>
        <taxon>Melampsoraceae</taxon>
        <taxon>Melampsora</taxon>
    </lineage>
</organism>
<comment type="similarity">
    <text evidence="2 11">Belongs to the peptidase A1 family.</text>
</comment>
<protein>
    <recommendedName>
        <fullName evidence="12">Peptidase A1 domain-containing protein</fullName>
    </recommendedName>
</protein>
<gene>
    <name evidence="13" type="ORF">MELLADRAFT_34629</name>
</gene>
<keyword evidence="3" id="KW-1003">Cell membrane</keyword>
<proteinExistence type="inferred from homology"/>
<evidence type="ECO:0000313" key="13">
    <source>
        <dbReference type="EMBL" id="EGG09113.1"/>
    </source>
</evidence>
<dbReference type="eggNOG" id="KOG1339">
    <property type="taxonomic scope" value="Eukaryota"/>
</dbReference>
<dbReference type="PANTHER" id="PTHR47966:SF75">
    <property type="entry name" value="ENDOPEPTIDASE (CTSD), PUTATIVE (AFU_ORTHOLOGUE AFUA_4G07040)-RELATED"/>
    <property type="match status" value="1"/>
</dbReference>
<dbReference type="GO" id="GO:0005886">
    <property type="term" value="C:plasma membrane"/>
    <property type="evidence" value="ECO:0007669"/>
    <property type="project" value="UniProtKB-SubCell"/>
</dbReference>
<evidence type="ECO:0000256" key="4">
    <source>
        <dbReference type="ARBA" id="ARBA00022670"/>
    </source>
</evidence>
<dbReference type="AlphaFoldDB" id="F4REK6"/>
<dbReference type="HOGENOM" id="CLU_013253_1_1_1"/>
<dbReference type="Gene3D" id="2.40.70.10">
    <property type="entry name" value="Acid Proteases"/>
    <property type="match status" value="2"/>
</dbReference>
<accession>F4REK6</accession>
<evidence type="ECO:0000313" key="14">
    <source>
        <dbReference type="Proteomes" id="UP000001072"/>
    </source>
</evidence>
<dbReference type="GO" id="GO:0006508">
    <property type="term" value="P:proteolysis"/>
    <property type="evidence" value="ECO:0007669"/>
    <property type="project" value="UniProtKB-KW"/>
</dbReference>
<feature type="active site" evidence="10">
    <location>
        <position position="88"/>
    </location>
</feature>
<feature type="domain" description="Peptidase A1" evidence="12">
    <location>
        <begin position="70"/>
        <end position="380"/>
    </location>
</feature>
<dbReference type="FunCoup" id="F4REK6">
    <property type="interactions" value="44"/>
</dbReference>
<dbReference type="PROSITE" id="PS00141">
    <property type="entry name" value="ASP_PROTEASE"/>
    <property type="match status" value="1"/>
</dbReference>
<evidence type="ECO:0000256" key="8">
    <source>
        <dbReference type="ARBA" id="ARBA00023180"/>
    </source>
</evidence>
<dbReference type="GO" id="GO:0004190">
    <property type="term" value="F:aspartic-type endopeptidase activity"/>
    <property type="evidence" value="ECO:0007669"/>
    <property type="project" value="UniProtKB-KW"/>
</dbReference>
<dbReference type="CDD" id="cd05471">
    <property type="entry name" value="pepsin_like"/>
    <property type="match status" value="1"/>
</dbReference>
<dbReference type="EMBL" id="GL883098">
    <property type="protein sequence ID" value="EGG09113.1"/>
    <property type="molecule type" value="Genomic_DNA"/>
</dbReference>
<dbReference type="VEuPathDB" id="FungiDB:MELLADRAFT_34629"/>
<dbReference type="InParanoid" id="F4REK6"/>
<dbReference type="InterPro" id="IPR001969">
    <property type="entry name" value="Aspartic_peptidase_AS"/>
</dbReference>
<keyword evidence="8" id="KW-0325">Glycoprotein</keyword>
<sequence>MRKRVESLSLPFDQSSLRRRDHPLPLAQVKPNGFPESSFHALNNSTITTADHPTAKNSIGLSIEANDVGYLAEIYIGTPPKKFRVILDSGSADTWCRNSKNPALGCNHPALNVDSSTLHITDTKFNVSYGTGNVQGLLVQEDITIGGLLLQHHTFGGVTSASNEFAGSTIPFDGLMGTAKSSLSSQKVITPIEAMAKAGIISGAFIGYSLGRVSDNQNIGQATFGGVDQTKFSGNLTMFPNVNKKGFWEGEMASIMVDGQVVLRQRTGILDTGTTLIVAPPADAQALHAHIPGASSDGKGGFFIPCTSKAKVALSFGGVPFEINPVDLTFQPTTTDLSANCISAISSGTVGGPNQWLLGDTFLKNVYFATDATHDEMGMAALKKVSSKG</sequence>
<keyword evidence="7" id="KW-0472">Membrane</keyword>
<dbReference type="PANTHER" id="PTHR47966">
    <property type="entry name" value="BETA-SITE APP-CLEAVING ENZYME, ISOFORM A-RELATED"/>
    <property type="match status" value="1"/>
</dbReference>
<evidence type="ECO:0000256" key="11">
    <source>
        <dbReference type="RuleBase" id="RU000454"/>
    </source>
</evidence>
<keyword evidence="14" id="KW-1185">Reference proteome</keyword>
<dbReference type="KEGG" id="mlr:MELLADRAFT_34629"/>